<reference evidence="1 2" key="1">
    <citation type="submission" date="2019-07" db="EMBL/GenBank/DDBJ databases">
        <title>Thalassofilum flectens gen. nov., sp. nov., a novel moderate thermophilic anaerobe from a shallow sea hot spring in Kunashir Island (Russia), representing a new family in the order Bacteroidales, and proposal of Thalassofilacea fam. nov.</title>
        <authorList>
            <person name="Kochetkova T.V."/>
            <person name="Podosokorskaya O.A."/>
            <person name="Novikov A."/>
            <person name="Elcheninov A.G."/>
            <person name="Toshchakov S.V."/>
            <person name="Kublanov I.V."/>
        </authorList>
    </citation>
    <scope>NUCLEOTIDE SEQUENCE [LARGE SCALE GENOMIC DNA]</scope>
    <source>
        <strain evidence="1 2">38-H</strain>
    </source>
</reference>
<dbReference type="AlphaFoldDB" id="A0A7D4BDK6"/>
<dbReference type="Proteomes" id="UP000500961">
    <property type="component" value="Chromosome"/>
</dbReference>
<accession>A0A7D4BDK6</accession>
<gene>
    <name evidence="1" type="ORF">FHG85_03650</name>
</gene>
<dbReference type="KEGG" id="ttz:FHG85_03650"/>
<proteinExistence type="predicted"/>
<evidence type="ECO:0000313" key="2">
    <source>
        <dbReference type="Proteomes" id="UP000500961"/>
    </source>
</evidence>
<evidence type="ECO:0000313" key="1">
    <source>
        <dbReference type="EMBL" id="QKG79398.1"/>
    </source>
</evidence>
<protein>
    <submittedName>
        <fullName evidence="1">Polyketide cyclase</fullName>
    </submittedName>
</protein>
<keyword evidence="2" id="KW-1185">Reference proteome</keyword>
<dbReference type="SUPFAM" id="SSF55961">
    <property type="entry name" value="Bet v1-like"/>
    <property type="match status" value="1"/>
</dbReference>
<sequence>MTTYESKIVAVKKRAEDIFRVLADFRNFSPIAQDKLENWSANEDSCSFSYKGMGPFGIKIIEREEFKTIKFTGDEKLPMQFFMWIQLKEVAPYDTRLKITVKAELNMMMKMMVGKKLQEGIDALADGIATAFNAL</sequence>
<name>A0A7D4BDK6_9BACT</name>
<dbReference type="RefSeq" id="WP_173073091.1">
    <property type="nucleotide sequence ID" value="NZ_CP041345.1"/>
</dbReference>
<organism evidence="1 2">
    <name type="scientific">Tenuifilum thalassicum</name>
    <dbReference type="NCBI Taxonomy" id="2590900"/>
    <lineage>
        <taxon>Bacteria</taxon>
        <taxon>Pseudomonadati</taxon>
        <taxon>Bacteroidota</taxon>
        <taxon>Bacteroidia</taxon>
        <taxon>Bacteroidales</taxon>
        <taxon>Tenuifilaceae</taxon>
        <taxon>Tenuifilum</taxon>
    </lineage>
</organism>
<dbReference type="EMBL" id="CP041345">
    <property type="protein sequence ID" value="QKG79398.1"/>
    <property type="molecule type" value="Genomic_DNA"/>
</dbReference>